<dbReference type="AlphaFoldDB" id="A0AAD9A4W0"/>
<feature type="region of interest" description="Disordered" evidence="6">
    <location>
        <begin position="1"/>
        <end position="30"/>
    </location>
</feature>
<keyword evidence="4" id="KW-0479">Metal-binding</keyword>
<feature type="domain" description="C2H2-type" evidence="8">
    <location>
        <begin position="379"/>
        <end position="407"/>
    </location>
</feature>
<keyword evidence="4" id="KW-0863">Zinc-finger</keyword>
<organism evidence="9 10">
    <name type="scientific">Colletotrichum chrysophilum</name>
    <dbReference type="NCBI Taxonomy" id="1836956"/>
    <lineage>
        <taxon>Eukaryota</taxon>
        <taxon>Fungi</taxon>
        <taxon>Dikarya</taxon>
        <taxon>Ascomycota</taxon>
        <taxon>Pezizomycotina</taxon>
        <taxon>Sordariomycetes</taxon>
        <taxon>Hypocreomycetidae</taxon>
        <taxon>Glomerellales</taxon>
        <taxon>Glomerellaceae</taxon>
        <taxon>Colletotrichum</taxon>
        <taxon>Colletotrichum gloeosporioides species complex</taxon>
    </lineage>
</organism>
<proteinExistence type="predicted"/>
<feature type="region of interest" description="Disordered" evidence="6">
    <location>
        <begin position="832"/>
        <end position="852"/>
    </location>
</feature>
<gene>
    <name evidence="9" type="ORF">CCHR01_17201</name>
</gene>
<evidence type="ECO:0000256" key="4">
    <source>
        <dbReference type="PROSITE-ProRule" id="PRU00042"/>
    </source>
</evidence>
<reference evidence="9" key="1">
    <citation type="submission" date="2023-01" db="EMBL/GenBank/DDBJ databases">
        <title>Colletotrichum chrysophilum M932 genome sequence.</title>
        <authorList>
            <person name="Baroncelli R."/>
        </authorList>
    </citation>
    <scope>NUCLEOTIDE SEQUENCE</scope>
    <source>
        <strain evidence="9">M932</strain>
    </source>
</reference>
<dbReference type="GO" id="GO:0003677">
    <property type="term" value="F:DNA binding"/>
    <property type="evidence" value="ECO:0007669"/>
    <property type="project" value="UniProtKB-UniRule"/>
</dbReference>
<feature type="region of interest" description="Disordered" evidence="6">
    <location>
        <begin position="135"/>
        <end position="179"/>
    </location>
</feature>
<dbReference type="SMART" id="SM00389">
    <property type="entry name" value="HOX"/>
    <property type="match status" value="1"/>
</dbReference>
<dbReference type="Proteomes" id="UP001243330">
    <property type="component" value="Unassembled WGS sequence"/>
</dbReference>
<comment type="subcellular location">
    <subcellularLocation>
        <location evidence="5">Nucleus</location>
    </subcellularLocation>
</comment>
<evidence type="ECO:0000313" key="10">
    <source>
        <dbReference type="Proteomes" id="UP001243330"/>
    </source>
</evidence>
<evidence type="ECO:0000256" key="3">
    <source>
        <dbReference type="ARBA" id="ARBA00023242"/>
    </source>
</evidence>
<evidence type="ECO:0000259" key="7">
    <source>
        <dbReference type="PROSITE" id="PS50071"/>
    </source>
</evidence>
<dbReference type="GO" id="GO:0008270">
    <property type="term" value="F:zinc ion binding"/>
    <property type="evidence" value="ECO:0007669"/>
    <property type="project" value="UniProtKB-KW"/>
</dbReference>
<feature type="compositionally biased region" description="Polar residues" evidence="6">
    <location>
        <begin position="1"/>
        <end position="11"/>
    </location>
</feature>
<keyword evidence="10" id="KW-1185">Reference proteome</keyword>
<evidence type="ECO:0000259" key="8">
    <source>
        <dbReference type="PROSITE" id="PS50157"/>
    </source>
</evidence>
<dbReference type="InterPro" id="IPR009057">
    <property type="entry name" value="Homeodomain-like_sf"/>
</dbReference>
<keyword evidence="1 5" id="KW-0238">DNA-binding</keyword>
<feature type="region of interest" description="Disordered" evidence="6">
    <location>
        <begin position="294"/>
        <end position="371"/>
    </location>
</feature>
<dbReference type="PANTHER" id="PTHR11850">
    <property type="entry name" value="HOMEOBOX PROTEIN TRANSCRIPTION FACTORS"/>
    <property type="match status" value="1"/>
</dbReference>
<evidence type="ECO:0000256" key="6">
    <source>
        <dbReference type="SAM" id="MobiDB-lite"/>
    </source>
</evidence>
<dbReference type="PROSITE" id="PS00028">
    <property type="entry name" value="ZINC_FINGER_C2H2_1"/>
    <property type="match status" value="1"/>
</dbReference>
<dbReference type="InterPro" id="IPR008422">
    <property type="entry name" value="KN_HD"/>
</dbReference>
<feature type="region of interest" description="Disordered" evidence="6">
    <location>
        <begin position="225"/>
        <end position="267"/>
    </location>
</feature>
<feature type="domain" description="Homeobox" evidence="7">
    <location>
        <begin position="170"/>
        <end position="233"/>
    </location>
</feature>
<keyword evidence="2 5" id="KW-0371">Homeobox</keyword>
<feature type="compositionally biased region" description="Polar residues" evidence="6">
    <location>
        <begin position="235"/>
        <end position="248"/>
    </location>
</feature>
<sequence length="976" mass="107750">MDQFNDKTSSAAGGHNIITPLTSSGQDSRPNLSLGDISSCDDALQFTSFEPFSGANSPFDFEEALDYIGDGLGSGWITPSASCSNCITWGYQCQTAQERESQGRCVPCASLGCECSFTEAVAGASGEGISNLIDGNSPALAGMQAPPTPEASKRSSGASDNFTIPNTSTPPPPKIGTRFSRDSTRILRQWLSSHTHHPYPNDEEKKILQHQTGLSKTQITNWLINARRRGKVQSRQRSISPYSGSSTRPIDVPRRPGTPAPRMSPRYQSLNPLERWVDSPPEHEPATVTAIARAVASTHAESSEDVDESYNTSYTDDEPPRSHRSSASSVGTSSGGSFASAYSNQSKNSVPVPRPAPRGRVRQRRRAKRTSLAFPRNQYQCTFCTETFRTKHDWQRHEKSLHMPLEKWVCSPGGPKTVNPDTGQVCCVFCGEVEPSQEHINNHNPSACQERTFNRKDHLKQHLRLVHNAGLLDWSAKLWRVAVPDIRSRCGFCGALLDTWSFRADHLADHFKMGQDMANWKGDWGFEEAVLDMVENSVPPYLIEYERFSPFPYQASGTPPESPRNAFGLLTLELNHFLRMFYDKTGNMPDNKEIQLEACRIIFASEISSSLEYDIGALHASWVRDLITSSDEITRKARFGPIRSVAESMMSVLQIKGKRSLFEHCPCETQLQSFVDARSVLGLGIITDLELQNEASKIVLGMGKECGVSPSDFVANWLINLIGSSTDWLTGFRARKRLPFPESPAKSPIQQLQSTFGDQGGSFNEPLPQDTTDRIGLSTHDGCFNNLLNEESSSFLSQLGDLDPAFTSDLESAALALGMDSHAPASLVPSPDAVPSPSGVNANAPWEGRVSPGMKEDKMDLELPPAWSRVKANYAFFNDANFNRWLALELRRWVAATMSPNNPNCHIPTDQELQHQARFIVFEDGDPWNQTSADNLEWLRRFKRDVGIPTKTDHGFTKGPLDSQSGDSGVGRPKSS</sequence>
<dbReference type="CDD" id="cd00086">
    <property type="entry name" value="homeodomain"/>
    <property type="match status" value="1"/>
</dbReference>
<evidence type="ECO:0000313" key="9">
    <source>
        <dbReference type="EMBL" id="KAK1840172.1"/>
    </source>
</evidence>
<keyword evidence="4" id="KW-0862">Zinc</keyword>
<feature type="compositionally biased region" description="Basic residues" evidence="6">
    <location>
        <begin position="357"/>
        <end position="369"/>
    </location>
</feature>
<name>A0AAD9A4W0_9PEZI</name>
<dbReference type="GO" id="GO:0005634">
    <property type="term" value="C:nucleus"/>
    <property type="evidence" value="ECO:0007669"/>
    <property type="project" value="UniProtKB-SubCell"/>
</dbReference>
<protein>
    <submittedName>
        <fullName evidence="9">C2H2 type zinc finger domain-containing protein</fullName>
    </submittedName>
</protein>
<feature type="compositionally biased region" description="Polar residues" evidence="6">
    <location>
        <begin position="19"/>
        <end position="30"/>
    </location>
</feature>
<accession>A0AAD9A4W0</accession>
<dbReference type="InterPro" id="IPR050224">
    <property type="entry name" value="TALE_homeobox"/>
</dbReference>
<feature type="DNA-binding region" description="Homeobox" evidence="5">
    <location>
        <begin position="172"/>
        <end position="234"/>
    </location>
</feature>
<comment type="caution">
    <text evidence="9">The sequence shown here is derived from an EMBL/GenBank/DDBJ whole genome shotgun (WGS) entry which is preliminary data.</text>
</comment>
<evidence type="ECO:0000256" key="1">
    <source>
        <dbReference type="ARBA" id="ARBA00023125"/>
    </source>
</evidence>
<feature type="compositionally biased region" description="Polar residues" evidence="6">
    <location>
        <begin position="154"/>
        <end position="167"/>
    </location>
</feature>
<keyword evidence="3 5" id="KW-0539">Nucleus</keyword>
<feature type="region of interest" description="Disordered" evidence="6">
    <location>
        <begin position="949"/>
        <end position="976"/>
    </location>
</feature>
<evidence type="ECO:0000256" key="5">
    <source>
        <dbReference type="PROSITE-ProRule" id="PRU00108"/>
    </source>
</evidence>
<dbReference type="EMBL" id="JAQOWY010000587">
    <property type="protein sequence ID" value="KAK1840172.1"/>
    <property type="molecule type" value="Genomic_DNA"/>
</dbReference>
<dbReference type="InterPro" id="IPR001356">
    <property type="entry name" value="HD"/>
</dbReference>
<dbReference type="PROSITE" id="PS50157">
    <property type="entry name" value="ZINC_FINGER_C2H2_2"/>
    <property type="match status" value="1"/>
</dbReference>
<dbReference type="SUPFAM" id="SSF46689">
    <property type="entry name" value="Homeodomain-like"/>
    <property type="match status" value="1"/>
</dbReference>
<dbReference type="SMART" id="SM00355">
    <property type="entry name" value="ZnF_C2H2"/>
    <property type="match status" value="3"/>
</dbReference>
<dbReference type="Pfam" id="PF05920">
    <property type="entry name" value="Homeobox_KN"/>
    <property type="match status" value="1"/>
</dbReference>
<dbReference type="InterPro" id="IPR013087">
    <property type="entry name" value="Znf_C2H2_type"/>
</dbReference>
<dbReference type="GO" id="GO:0006355">
    <property type="term" value="P:regulation of DNA-templated transcription"/>
    <property type="evidence" value="ECO:0007669"/>
    <property type="project" value="InterPro"/>
</dbReference>
<dbReference type="PROSITE" id="PS50071">
    <property type="entry name" value="HOMEOBOX_2"/>
    <property type="match status" value="1"/>
</dbReference>
<evidence type="ECO:0000256" key="2">
    <source>
        <dbReference type="ARBA" id="ARBA00023155"/>
    </source>
</evidence>
<feature type="compositionally biased region" description="Low complexity" evidence="6">
    <location>
        <begin position="325"/>
        <end position="343"/>
    </location>
</feature>
<dbReference type="Gene3D" id="1.10.10.60">
    <property type="entry name" value="Homeodomain-like"/>
    <property type="match status" value="1"/>
</dbReference>